<accession>A0A2H0WAH6</accession>
<dbReference type="EMBL" id="PEZT01000024">
    <property type="protein sequence ID" value="PIS08918.1"/>
    <property type="molecule type" value="Genomic_DNA"/>
</dbReference>
<dbReference type="Gene3D" id="3.10.350.10">
    <property type="entry name" value="LysM domain"/>
    <property type="match status" value="1"/>
</dbReference>
<feature type="domain" description="LysM" evidence="1">
    <location>
        <begin position="31"/>
        <end position="74"/>
    </location>
</feature>
<evidence type="ECO:0000313" key="2">
    <source>
        <dbReference type="EMBL" id="PIS08918.1"/>
    </source>
</evidence>
<dbReference type="SUPFAM" id="SSF54106">
    <property type="entry name" value="LysM domain"/>
    <property type="match status" value="1"/>
</dbReference>
<reference evidence="3" key="1">
    <citation type="submission" date="2017-09" db="EMBL/GenBank/DDBJ databases">
        <title>Depth-based differentiation of microbial function through sediment-hosted aquifers and enrichment of novel symbionts in the deep terrestrial subsurface.</title>
        <authorList>
            <person name="Probst A.J."/>
            <person name="Ladd B."/>
            <person name="Jarett J.K."/>
            <person name="Geller-Mcgrath D.E."/>
            <person name="Sieber C.M.K."/>
            <person name="Emerson J.B."/>
            <person name="Anantharaman K."/>
            <person name="Thomas B.C."/>
            <person name="Malmstrom R."/>
            <person name="Stieglmeier M."/>
            <person name="Klingl A."/>
            <person name="Woyke T."/>
            <person name="Ryan C.M."/>
            <person name="Banfield J.F."/>
        </authorList>
    </citation>
    <scope>NUCLEOTIDE SEQUENCE [LARGE SCALE GENOMIC DNA]</scope>
</reference>
<dbReference type="Pfam" id="PF01476">
    <property type="entry name" value="LysM"/>
    <property type="match status" value="1"/>
</dbReference>
<dbReference type="PROSITE" id="PS51782">
    <property type="entry name" value="LYSM"/>
    <property type="match status" value="1"/>
</dbReference>
<proteinExistence type="predicted"/>
<dbReference type="AlphaFoldDB" id="A0A2H0WAH6"/>
<evidence type="ECO:0000259" key="1">
    <source>
        <dbReference type="PROSITE" id="PS51782"/>
    </source>
</evidence>
<protein>
    <recommendedName>
        <fullName evidence="1">LysM domain-containing protein</fullName>
    </recommendedName>
</protein>
<name>A0A2H0WAH6_9BACT</name>
<comment type="caution">
    <text evidence="2">The sequence shown here is derived from an EMBL/GenBank/DDBJ whole genome shotgun (WGS) entry which is preliminary data.</text>
</comment>
<dbReference type="SMART" id="SM00257">
    <property type="entry name" value="LysM"/>
    <property type="match status" value="1"/>
</dbReference>
<dbReference type="CDD" id="cd00118">
    <property type="entry name" value="LysM"/>
    <property type="match status" value="1"/>
</dbReference>
<evidence type="ECO:0000313" key="3">
    <source>
        <dbReference type="Proteomes" id="UP000230093"/>
    </source>
</evidence>
<sequence>MKKLVLSCLIGLGLTLALLFCFSNVEASNGRVYVVETGDTLWGIAYLFSGTVEELKEVNALTSNLIVAGQKLKIPEAWGLYYELDPFLLEGLHSTVRPAYIGQVMALIEIEIGGSIFNFWEEVANGKIWFFNYQAEGLEDPLKRF</sequence>
<organism evidence="2 3">
    <name type="scientific">Candidatus Beckwithbacteria bacterium CG10_big_fil_rev_8_21_14_0_10_34_10</name>
    <dbReference type="NCBI Taxonomy" id="1974495"/>
    <lineage>
        <taxon>Bacteria</taxon>
        <taxon>Candidatus Beckwithiibacteriota</taxon>
    </lineage>
</organism>
<gene>
    <name evidence="2" type="ORF">COT75_04170</name>
</gene>
<dbReference type="InterPro" id="IPR018392">
    <property type="entry name" value="LysM"/>
</dbReference>
<dbReference type="Proteomes" id="UP000230093">
    <property type="component" value="Unassembled WGS sequence"/>
</dbReference>
<dbReference type="InterPro" id="IPR036779">
    <property type="entry name" value="LysM_dom_sf"/>
</dbReference>